<dbReference type="AlphaFoldDB" id="A0A7J7HNR1"/>
<feature type="transmembrane region" description="Helical" evidence="1">
    <location>
        <begin position="104"/>
        <end position="121"/>
    </location>
</feature>
<organism evidence="3 4">
    <name type="scientific">Camellia sinensis</name>
    <name type="common">Tea plant</name>
    <name type="synonym">Thea sinensis</name>
    <dbReference type="NCBI Taxonomy" id="4442"/>
    <lineage>
        <taxon>Eukaryota</taxon>
        <taxon>Viridiplantae</taxon>
        <taxon>Streptophyta</taxon>
        <taxon>Embryophyta</taxon>
        <taxon>Tracheophyta</taxon>
        <taxon>Spermatophyta</taxon>
        <taxon>Magnoliopsida</taxon>
        <taxon>eudicotyledons</taxon>
        <taxon>Gunneridae</taxon>
        <taxon>Pentapetalae</taxon>
        <taxon>asterids</taxon>
        <taxon>Ericales</taxon>
        <taxon>Theaceae</taxon>
        <taxon>Camellia</taxon>
    </lineage>
</organism>
<gene>
    <name evidence="3" type="ORF">HYC85_007215</name>
</gene>
<dbReference type="EMBL" id="JACBKZ010000003">
    <property type="protein sequence ID" value="KAF5954359.1"/>
    <property type="molecule type" value="Genomic_DNA"/>
</dbReference>
<feature type="signal peptide" evidence="2">
    <location>
        <begin position="1"/>
        <end position="16"/>
    </location>
</feature>
<evidence type="ECO:0000256" key="2">
    <source>
        <dbReference type="SAM" id="SignalP"/>
    </source>
</evidence>
<evidence type="ECO:0000256" key="1">
    <source>
        <dbReference type="SAM" id="Phobius"/>
    </source>
</evidence>
<dbReference type="PANTHER" id="PTHR34132:SF4">
    <property type="entry name" value="EXPRESSED PROTEIN"/>
    <property type="match status" value="1"/>
</dbReference>
<dbReference type="Proteomes" id="UP000593564">
    <property type="component" value="Unassembled WGS sequence"/>
</dbReference>
<protein>
    <submittedName>
        <fullName evidence="3">Uncharacterized protein</fullName>
    </submittedName>
</protein>
<reference evidence="4" key="1">
    <citation type="journal article" date="2020" name="Nat. Commun.">
        <title>Genome assembly of wild tea tree DASZ reveals pedigree and selection history of tea varieties.</title>
        <authorList>
            <person name="Zhang W."/>
            <person name="Zhang Y."/>
            <person name="Qiu H."/>
            <person name="Guo Y."/>
            <person name="Wan H."/>
            <person name="Zhang X."/>
            <person name="Scossa F."/>
            <person name="Alseekh S."/>
            <person name="Zhang Q."/>
            <person name="Wang P."/>
            <person name="Xu L."/>
            <person name="Schmidt M.H."/>
            <person name="Jia X."/>
            <person name="Li D."/>
            <person name="Zhu A."/>
            <person name="Guo F."/>
            <person name="Chen W."/>
            <person name="Ni D."/>
            <person name="Usadel B."/>
            <person name="Fernie A.R."/>
            <person name="Wen W."/>
        </authorList>
    </citation>
    <scope>NUCLEOTIDE SEQUENCE [LARGE SCALE GENOMIC DNA]</scope>
    <source>
        <strain evidence="4">cv. G240</strain>
    </source>
</reference>
<comment type="caution">
    <text evidence="3">The sequence shown here is derived from an EMBL/GenBank/DDBJ whole genome shotgun (WGS) entry which is preliminary data.</text>
</comment>
<keyword evidence="4" id="KW-1185">Reference proteome</keyword>
<reference evidence="3 4" key="2">
    <citation type="submission" date="2020-07" db="EMBL/GenBank/DDBJ databases">
        <title>Genome assembly of wild tea tree DASZ reveals pedigree and selection history of tea varieties.</title>
        <authorList>
            <person name="Zhang W."/>
        </authorList>
    </citation>
    <scope>NUCLEOTIDE SEQUENCE [LARGE SCALE GENOMIC DNA]</scope>
    <source>
        <strain evidence="4">cv. G240</strain>
        <tissue evidence="3">Leaf</tissue>
    </source>
</reference>
<evidence type="ECO:0000313" key="4">
    <source>
        <dbReference type="Proteomes" id="UP000593564"/>
    </source>
</evidence>
<keyword evidence="1" id="KW-0812">Transmembrane</keyword>
<proteinExistence type="predicted"/>
<feature type="chain" id="PRO_5029906122" evidence="2">
    <location>
        <begin position="17"/>
        <end position="185"/>
    </location>
</feature>
<evidence type="ECO:0000313" key="3">
    <source>
        <dbReference type="EMBL" id="KAF5954359.1"/>
    </source>
</evidence>
<accession>A0A7J7HNR1</accession>
<dbReference type="PANTHER" id="PTHR34132">
    <property type="entry name" value="EMB|CAB87627.1-RELATED"/>
    <property type="match status" value="1"/>
</dbReference>
<sequence>MCPLRLILIFLSATLAGFLVLKNLKSQPQILEEDHSQDSLNPTSSESSPNHPPLLLPSIIRFGEQSVLGSGPASTWLAAAISGGISFLHLHLHLRLRSEPIEFSMCNTFFLSLHLLLFFTLDSKFRFHFAIIMPLLFCLSIQTNCCCTVLCCFFPLPFYKNLCFLQCISDFRSALLRFVCGAVCT</sequence>
<feature type="transmembrane region" description="Helical" evidence="1">
    <location>
        <begin position="127"/>
        <end position="156"/>
    </location>
</feature>
<keyword evidence="2" id="KW-0732">Signal</keyword>
<keyword evidence="1" id="KW-0472">Membrane</keyword>
<keyword evidence="1" id="KW-1133">Transmembrane helix</keyword>
<name>A0A7J7HNR1_CAMSI</name>